<dbReference type="Gene3D" id="3.40.50.150">
    <property type="entry name" value="Vaccinia Virus protein VP39"/>
    <property type="match status" value="1"/>
</dbReference>
<dbReference type="InterPro" id="IPR012263">
    <property type="entry name" value="M_m6A_EcoRV"/>
</dbReference>
<keyword evidence="8" id="KW-1185">Reference proteome</keyword>
<sequence>MAFYTPLRYPGGKGKLAYYVKSLIEENNLHDGHYVEPYAGGAGVAIELLMQEYVRKIHINDIDPAVHGFWHSVLYETDELCRLINDTPVNMATWHEQKAIISDTINHSLLEIGFATFFLNRTNRSGILKAGVIGGKEQSGKWKLDVRYTKKNLLERITKIAAYESRIILHNKDTADLIKNLPADLHKNALVYLDPPYYIKGQDLYRNFYCHNDHIEIMLALSQSKILNWIVSYDNAEQIREIYRDFRKIEYSLQYSAQNKTVGEEVMIFSSKIKIPEIHLGKL</sequence>
<keyword evidence="3 7" id="KW-0489">Methyltransferase</keyword>
<gene>
    <name evidence="7" type="ORF">HA050_01935</name>
</gene>
<accession>A0ABX0KV29</accession>
<evidence type="ECO:0000313" key="7">
    <source>
        <dbReference type="EMBL" id="NHQ84871.1"/>
    </source>
</evidence>
<evidence type="ECO:0000313" key="8">
    <source>
        <dbReference type="Proteomes" id="UP000712570"/>
    </source>
</evidence>
<reference evidence="7 8" key="1">
    <citation type="submission" date="2020-03" db="EMBL/GenBank/DDBJ databases">
        <title>Draft genome sequence of environmentally isolated violet-colored cultures.</title>
        <authorList>
            <person name="Wilson H.S."/>
        </authorList>
    </citation>
    <scope>NUCLEOTIDE SEQUENCE [LARGE SCALE GENOMIC DNA]</scope>
    <source>
        <strain evidence="7 8">HSC-16F04</strain>
    </source>
</reference>
<name>A0ABX0KV29_9NEIS</name>
<evidence type="ECO:0000256" key="3">
    <source>
        <dbReference type="ARBA" id="ARBA00022603"/>
    </source>
</evidence>
<comment type="catalytic activity">
    <reaction evidence="6">
        <text>a 2'-deoxyadenosine in DNA + S-adenosyl-L-methionine = an N(6)-methyl-2'-deoxyadenosine in DNA + S-adenosyl-L-homocysteine + H(+)</text>
        <dbReference type="Rhea" id="RHEA:15197"/>
        <dbReference type="Rhea" id="RHEA-COMP:12418"/>
        <dbReference type="Rhea" id="RHEA-COMP:12419"/>
        <dbReference type="ChEBI" id="CHEBI:15378"/>
        <dbReference type="ChEBI" id="CHEBI:57856"/>
        <dbReference type="ChEBI" id="CHEBI:59789"/>
        <dbReference type="ChEBI" id="CHEBI:90615"/>
        <dbReference type="ChEBI" id="CHEBI:90616"/>
        <dbReference type="EC" id="2.1.1.72"/>
    </reaction>
</comment>
<organism evidence="7 8">
    <name type="scientific">Iodobacter violaceini</name>
    <dbReference type="NCBI Taxonomy" id="3044271"/>
    <lineage>
        <taxon>Bacteria</taxon>
        <taxon>Pseudomonadati</taxon>
        <taxon>Pseudomonadota</taxon>
        <taxon>Betaproteobacteria</taxon>
        <taxon>Neisseriales</taxon>
        <taxon>Chitinibacteraceae</taxon>
        <taxon>Iodobacter</taxon>
    </lineage>
</organism>
<dbReference type="InterPro" id="IPR012327">
    <property type="entry name" value="MeTrfase_D12"/>
</dbReference>
<comment type="similarity">
    <text evidence="1">Belongs to the N(4)/N(6)-methyltransferase family.</text>
</comment>
<dbReference type="GO" id="GO:0032259">
    <property type="term" value="P:methylation"/>
    <property type="evidence" value="ECO:0007669"/>
    <property type="project" value="UniProtKB-KW"/>
</dbReference>
<dbReference type="PANTHER" id="PTHR30481">
    <property type="entry name" value="DNA ADENINE METHYLASE"/>
    <property type="match status" value="1"/>
</dbReference>
<evidence type="ECO:0000256" key="5">
    <source>
        <dbReference type="ARBA" id="ARBA00022691"/>
    </source>
</evidence>
<evidence type="ECO:0000256" key="1">
    <source>
        <dbReference type="ARBA" id="ARBA00006594"/>
    </source>
</evidence>
<dbReference type="Proteomes" id="UP000712570">
    <property type="component" value="Unassembled WGS sequence"/>
</dbReference>
<dbReference type="InterPro" id="IPR023095">
    <property type="entry name" value="Ade_MeTrfase_dom_2"/>
</dbReference>
<dbReference type="PRINTS" id="PR00505">
    <property type="entry name" value="D12N6MTFRASE"/>
</dbReference>
<evidence type="ECO:0000256" key="4">
    <source>
        <dbReference type="ARBA" id="ARBA00022679"/>
    </source>
</evidence>
<dbReference type="PANTHER" id="PTHR30481:SF2">
    <property type="entry name" value="SITE-SPECIFIC DNA-METHYLTRANSFERASE (ADENINE-SPECIFIC)"/>
    <property type="match status" value="1"/>
</dbReference>
<comment type="caution">
    <text evidence="7">The sequence shown here is derived from an EMBL/GenBank/DDBJ whole genome shotgun (WGS) entry which is preliminary data.</text>
</comment>
<dbReference type="InterPro" id="IPR029063">
    <property type="entry name" value="SAM-dependent_MTases_sf"/>
</dbReference>
<keyword evidence="5" id="KW-0949">S-adenosyl-L-methionine</keyword>
<dbReference type="PIRSF" id="PIRSF000398">
    <property type="entry name" value="M_m6A_EcoRV"/>
    <property type="match status" value="1"/>
</dbReference>
<evidence type="ECO:0000256" key="6">
    <source>
        <dbReference type="ARBA" id="ARBA00047942"/>
    </source>
</evidence>
<dbReference type="EC" id="2.1.1.72" evidence="2"/>
<evidence type="ECO:0000256" key="2">
    <source>
        <dbReference type="ARBA" id="ARBA00011900"/>
    </source>
</evidence>
<dbReference type="EMBL" id="JAAOLX010000001">
    <property type="protein sequence ID" value="NHQ84871.1"/>
    <property type="molecule type" value="Genomic_DNA"/>
</dbReference>
<dbReference type="SUPFAM" id="SSF53335">
    <property type="entry name" value="S-adenosyl-L-methionine-dependent methyltransferases"/>
    <property type="match status" value="1"/>
</dbReference>
<proteinExistence type="inferred from homology"/>
<dbReference type="RefSeq" id="WP_166821364.1">
    <property type="nucleotide sequence ID" value="NZ_JAAOLX010000001.1"/>
</dbReference>
<dbReference type="GO" id="GO:0008168">
    <property type="term" value="F:methyltransferase activity"/>
    <property type="evidence" value="ECO:0007669"/>
    <property type="project" value="UniProtKB-KW"/>
</dbReference>
<protein>
    <recommendedName>
        <fullName evidence="2">site-specific DNA-methyltransferase (adenine-specific)</fullName>
        <ecNumber evidence="2">2.1.1.72</ecNumber>
    </recommendedName>
</protein>
<dbReference type="Gene3D" id="1.10.1020.10">
    <property type="entry name" value="Adenine-specific Methyltransferase, Domain 2"/>
    <property type="match status" value="1"/>
</dbReference>
<dbReference type="Pfam" id="PF02086">
    <property type="entry name" value="MethyltransfD12"/>
    <property type="match status" value="1"/>
</dbReference>
<keyword evidence="4" id="KW-0808">Transferase</keyword>